<gene>
    <name evidence="3" type="ORF">E6H05_06820</name>
</gene>
<dbReference type="InterPro" id="IPR000587">
    <property type="entry name" value="Creatinase_N"/>
</dbReference>
<evidence type="ECO:0000259" key="2">
    <source>
        <dbReference type="Pfam" id="PF01321"/>
    </source>
</evidence>
<dbReference type="PANTHER" id="PTHR46112:SF2">
    <property type="entry name" value="XAA-PRO AMINOPEPTIDASE P-RELATED"/>
    <property type="match status" value="1"/>
</dbReference>
<dbReference type="Pfam" id="PF00557">
    <property type="entry name" value="Peptidase_M24"/>
    <property type="match status" value="1"/>
</dbReference>
<dbReference type="GO" id="GO:0008235">
    <property type="term" value="F:metalloexopeptidase activity"/>
    <property type="evidence" value="ECO:0007669"/>
    <property type="project" value="UniProtKB-ARBA"/>
</dbReference>
<dbReference type="InterPro" id="IPR050659">
    <property type="entry name" value="Peptidase_M24B"/>
</dbReference>
<feature type="domain" description="Peptidase M24" evidence="1">
    <location>
        <begin position="166"/>
        <end position="366"/>
    </location>
</feature>
<dbReference type="InterPro" id="IPR029149">
    <property type="entry name" value="Creatin/AminoP/Spt16_N"/>
</dbReference>
<dbReference type="SUPFAM" id="SSF53092">
    <property type="entry name" value="Creatinase/prolidase N-terminal domain"/>
    <property type="match status" value="1"/>
</dbReference>
<reference evidence="3 4" key="1">
    <citation type="journal article" date="2019" name="Nat. Microbiol.">
        <title>Mediterranean grassland soil C-N compound turnover is dependent on rainfall and depth, and is mediated by genomically divergent microorganisms.</title>
        <authorList>
            <person name="Diamond S."/>
            <person name="Andeer P.F."/>
            <person name="Li Z."/>
            <person name="Crits-Christoph A."/>
            <person name="Burstein D."/>
            <person name="Anantharaman K."/>
            <person name="Lane K.R."/>
            <person name="Thomas B.C."/>
            <person name="Pan C."/>
            <person name="Northen T.R."/>
            <person name="Banfield J.F."/>
        </authorList>
    </citation>
    <scope>NUCLEOTIDE SEQUENCE [LARGE SCALE GENOMIC DNA]</scope>
    <source>
        <strain evidence="3">NP_8</strain>
    </source>
</reference>
<evidence type="ECO:0000313" key="3">
    <source>
        <dbReference type="EMBL" id="TMI75249.1"/>
    </source>
</evidence>
<dbReference type="SUPFAM" id="SSF55920">
    <property type="entry name" value="Creatinase/aminopeptidase"/>
    <property type="match status" value="1"/>
</dbReference>
<dbReference type="PRINTS" id="PR00599">
    <property type="entry name" value="MAPEPTIDASE"/>
</dbReference>
<dbReference type="AlphaFoldDB" id="A0A537IV98"/>
<protein>
    <submittedName>
        <fullName evidence="3">Aminopeptidase P family protein</fullName>
    </submittedName>
</protein>
<evidence type="ECO:0000313" key="4">
    <source>
        <dbReference type="Proteomes" id="UP000318834"/>
    </source>
</evidence>
<feature type="domain" description="Creatinase N-terminal" evidence="2">
    <location>
        <begin position="31"/>
        <end position="158"/>
    </location>
</feature>
<keyword evidence="3" id="KW-0378">Hydrolase</keyword>
<comment type="caution">
    <text evidence="3">The sequence shown here is derived from an EMBL/GenBank/DDBJ whole genome shotgun (WGS) entry which is preliminary data.</text>
</comment>
<dbReference type="GO" id="GO:0004177">
    <property type="term" value="F:aminopeptidase activity"/>
    <property type="evidence" value="ECO:0007669"/>
    <property type="project" value="UniProtKB-KW"/>
</dbReference>
<evidence type="ECO:0000259" key="1">
    <source>
        <dbReference type="Pfam" id="PF00557"/>
    </source>
</evidence>
<dbReference type="InterPro" id="IPR001714">
    <property type="entry name" value="Pept_M24_MAP"/>
</dbReference>
<proteinExistence type="predicted"/>
<dbReference type="Gene3D" id="3.40.350.10">
    <property type="entry name" value="Creatinase/prolidase N-terminal domain"/>
    <property type="match status" value="1"/>
</dbReference>
<dbReference type="Gene3D" id="3.90.230.10">
    <property type="entry name" value="Creatinase/methionine aminopeptidase superfamily"/>
    <property type="match status" value="1"/>
</dbReference>
<name>A0A537IV98_9BACT</name>
<sequence length="379" mass="41631">MGLSQGDTGEQTMDPILHNELTRRRGVAWQEVEARDARAFIVYATDGRGQNIRYLTNFSPIYGDALFVMTPRRHGYLLNFDWEIPRAREDTGLEEFTASFDLVGEVGSLLRDLEVTRGRVATIGFDRIPHPMFMDLAARHPGIEFIDITHSVERARRIKSAYEIAQLRRAVEITEAGVRAVREALRPGLSEVELAALADYTMKAAGAGVLAFPTLALSGAERVVPVRMPTERRVREGDVVMLDLGATWNGYQADLSRTFVVGRPSSDQEQAYQVVLDAWQRVVDEARPGVPCRRLQEVAAQVAAKAGYGLAHRIGHGVGLATSLEWPNLQSEEEPLAPGMTLCIEPGISLAGIGTVKVEDDLVVTEGGVELLSVSDRSL</sequence>
<dbReference type="Proteomes" id="UP000318834">
    <property type="component" value="Unassembled WGS sequence"/>
</dbReference>
<organism evidence="3 4">
    <name type="scientific">Candidatus Segetimicrobium genomatis</name>
    <dbReference type="NCBI Taxonomy" id="2569760"/>
    <lineage>
        <taxon>Bacteria</taxon>
        <taxon>Bacillati</taxon>
        <taxon>Candidatus Sysuimicrobiota</taxon>
        <taxon>Candidatus Sysuimicrobiia</taxon>
        <taxon>Candidatus Sysuimicrobiales</taxon>
        <taxon>Candidatus Segetimicrobiaceae</taxon>
        <taxon>Candidatus Segetimicrobium</taxon>
    </lineage>
</organism>
<dbReference type="Pfam" id="PF01321">
    <property type="entry name" value="Creatinase_N"/>
    <property type="match status" value="1"/>
</dbReference>
<dbReference type="InterPro" id="IPR000994">
    <property type="entry name" value="Pept_M24"/>
</dbReference>
<dbReference type="PANTHER" id="PTHR46112">
    <property type="entry name" value="AMINOPEPTIDASE"/>
    <property type="match status" value="1"/>
</dbReference>
<keyword evidence="3" id="KW-0031">Aminopeptidase</keyword>
<dbReference type="EMBL" id="VBAP01000045">
    <property type="protein sequence ID" value="TMI75249.1"/>
    <property type="molecule type" value="Genomic_DNA"/>
</dbReference>
<accession>A0A537IV98</accession>
<dbReference type="InterPro" id="IPR036005">
    <property type="entry name" value="Creatinase/aminopeptidase-like"/>
</dbReference>
<keyword evidence="3" id="KW-0645">Protease</keyword>